<dbReference type="SUPFAM" id="SSF47459">
    <property type="entry name" value="HLH, helix-loop-helix DNA-binding domain"/>
    <property type="match status" value="1"/>
</dbReference>
<gene>
    <name evidence="7" type="ORF">V8G54_032119</name>
</gene>
<dbReference type="PANTHER" id="PTHR46412:SF9">
    <property type="entry name" value="TRANSCRIPTION FACTOR BIM3"/>
    <property type="match status" value="1"/>
</dbReference>
<sequence length="223" mass="25777">MEFSWFRANNDSKGSSTETDLETECVHENNPRLAWTLLKGLAFCVSTGCATAASSIWAFRVRLAPDCAISNTVVTARHGSCKGKRGNTHRSKHSETKQRRRSKINERDLIPQNDQKRDKASFLLEVIEYIQFLQDKLQIYEKSYEGWSQEPTKLIPWVKLYATLKIVQEGIHGEDVVNQNRSNKKNCTFHKDLVPERKMKARFKIHSFGVLPYRIRGYSDYYG</sequence>
<proteinExistence type="predicted"/>
<evidence type="ECO:0000313" key="8">
    <source>
        <dbReference type="Proteomes" id="UP001374535"/>
    </source>
</evidence>
<reference evidence="7 8" key="1">
    <citation type="journal article" date="2023" name="Life. Sci Alliance">
        <title>Evolutionary insights into 3D genome organization and epigenetic landscape of Vigna mungo.</title>
        <authorList>
            <person name="Junaid A."/>
            <person name="Singh B."/>
            <person name="Bhatia S."/>
        </authorList>
    </citation>
    <scope>NUCLEOTIDE SEQUENCE [LARGE SCALE GENOMIC DNA]</scope>
    <source>
        <strain evidence="7">Urdbean</strain>
    </source>
</reference>
<dbReference type="PANTHER" id="PTHR46412">
    <property type="entry name" value="BES1-INTERACTING MYC-LIKE PROTEIN"/>
    <property type="match status" value="1"/>
</dbReference>
<dbReference type="EMBL" id="CP144691">
    <property type="protein sequence ID" value="WVY93031.1"/>
    <property type="molecule type" value="Genomic_DNA"/>
</dbReference>
<feature type="compositionally biased region" description="Basic residues" evidence="5">
    <location>
        <begin position="79"/>
        <end position="92"/>
    </location>
</feature>
<keyword evidence="8" id="KW-1185">Reference proteome</keyword>
<evidence type="ECO:0000256" key="5">
    <source>
        <dbReference type="SAM" id="MobiDB-lite"/>
    </source>
</evidence>
<protein>
    <recommendedName>
        <fullName evidence="6">BHLH domain-containing protein</fullName>
    </recommendedName>
</protein>
<dbReference type="GO" id="GO:0005634">
    <property type="term" value="C:nucleus"/>
    <property type="evidence" value="ECO:0007669"/>
    <property type="project" value="UniProtKB-SubCell"/>
</dbReference>
<feature type="compositionally biased region" description="Basic and acidic residues" evidence="5">
    <location>
        <begin position="93"/>
        <end position="111"/>
    </location>
</feature>
<name>A0AAQ3MKQ7_VIGMU</name>
<dbReference type="Gene3D" id="4.10.280.10">
    <property type="entry name" value="Helix-loop-helix DNA-binding domain"/>
    <property type="match status" value="1"/>
</dbReference>
<keyword evidence="4" id="KW-0539">Nucleus</keyword>
<evidence type="ECO:0000313" key="7">
    <source>
        <dbReference type="EMBL" id="WVY93031.1"/>
    </source>
</evidence>
<dbReference type="GO" id="GO:0003700">
    <property type="term" value="F:DNA-binding transcription factor activity"/>
    <property type="evidence" value="ECO:0007669"/>
    <property type="project" value="InterPro"/>
</dbReference>
<dbReference type="Pfam" id="PF00010">
    <property type="entry name" value="HLH"/>
    <property type="match status" value="1"/>
</dbReference>
<dbReference type="InterPro" id="IPR044295">
    <property type="entry name" value="BIM1/2/3"/>
</dbReference>
<dbReference type="InterPro" id="IPR011598">
    <property type="entry name" value="bHLH_dom"/>
</dbReference>
<keyword evidence="3" id="KW-0804">Transcription</keyword>
<dbReference type="CDD" id="cd11453">
    <property type="entry name" value="bHLH_AtBIM_like"/>
    <property type="match status" value="1"/>
</dbReference>
<dbReference type="InterPro" id="IPR036638">
    <property type="entry name" value="HLH_DNA-bd_sf"/>
</dbReference>
<organism evidence="7 8">
    <name type="scientific">Vigna mungo</name>
    <name type="common">Black gram</name>
    <name type="synonym">Phaseolus mungo</name>
    <dbReference type="NCBI Taxonomy" id="3915"/>
    <lineage>
        <taxon>Eukaryota</taxon>
        <taxon>Viridiplantae</taxon>
        <taxon>Streptophyta</taxon>
        <taxon>Embryophyta</taxon>
        <taxon>Tracheophyta</taxon>
        <taxon>Spermatophyta</taxon>
        <taxon>Magnoliopsida</taxon>
        <taxon>eudicotyledons</taxon>
        <taxon>Gunneridae</taxon>
        <taxon>Pentapetalae</taxon>
        <taxon>rosids</taxon>
        <taxon>fabids</taxon>
        <taxon>Fabales</taxon>
        <taxon>Fabaceae</taxon>
        <taxon>Papilionoideae</taxon>
        <taxon>50 kb inversion clade</taxon>
        <taxon>NPAAA clade</taxon>
        <taxon>indigoferoid/millettioid clade</taxon>
        <taxon>Phaseoleae</taxon>
        <taxon>Vigna</taxon>
    </lineage>
</organism>
<comment type="subcellular location">
    <subcellularLocation>
        <location evidence="1">Nucleus</location>
    </subcellularLocation>
</comment>
<dbReference type="SMART" id="SM00353">
    <property type="entry name" value="HLH"/>
    <property type="match status" value="1"/>
</dbReference>
<dbReference type="GO" id="GO:0006351">
    <property type="term" value="P:DNA-templated transcription"/>
    <property type="evidence" value="ECO:0007669"/>
    <property type="project" value="InterPro"/>
</dbReference>
<evidence type="ECO:0000256" key="3">
    <source>
        <dbReference type="ARBA" id="ARBA00023163"/>
    </source>
</evidence>
<evidence type="ECO:0000256" key="1">
    <source>
        <dbReference type="ARBA" id="ARBA00004123"/>
    </source>
</evidence>
<evidence type="ECO:0000256" key="4">
    <source>
        <dbReference type="ARBA" id="ARBA00023242"/>
    </source>
</evidence>
<feature type="region of interest" description="Disordered" evidence="5">
    <location>
        <begin position="78"/>
        <end position="111"/>
    </location>
</feature>
<evidence type="ECO:0000256" key="2">
    <source>
        <dbReference type="ARBA" id="ARBA00023015"/>
    </source>
</evidence>
<feature type="domain" description="BHLH" evidence="6">
    <location>
        <begin position="94"/>
        <end position="139"/>
    </location>
</feature>
<accession>A0AAQ3MKQ7</accession>
<dbReference type="GO" id="GO:0046983">
    <property type="term" value="F:protein dimerization activity"/>
    <property type="evidence" value="ECO:0007669"/>
    <property type="project" value="InterPro"/>
</dbReference>
<dbReference type="AlphaFoldDB" id="A0AAQ3MKQ7"/>
<dbReference type="Proteomes" id="UP001374535">
    <property type="component" value="Chromosome 10"/>
</dbReference>
<evidence type="ECO:0000259" key="6">
    <source>
        <dbReference type="SMART" id="SM00353"/>
    </source>
</evidence>
<keyword evidence="2" id="KW-0805">Transcription regulation</keyword>